<feature type="binding site" evidence="1">
    <location>
        <position position="213"/>
    </location>
    <ligand>
        <name>Zn(2+)</name>
        <dbReference type="ChEBI" id="CHEBI:29105"/>
        <note>catalytic</note>
    </ligand>
</feature>
<dbReference type="GO" id="GO:0008270">
    <property type="term" value="F:zinc ion binding"/>
    <property type="evidence" value="ECO:0007669"/>
    <property type="project" value="UniProtKB-UniRule"/>
</dbReference>
<keyword evidence="1 2" id="KW-0378">Hydrolase</keyword>
<dbReference type="InterPro" id="IPR024079">
    <property type="entry name" value="MetalloPept_cat_dom_sf"/>
</dbReference>
<proteinExistence type="predicted"/>
<reference evidence="5" key="2">
    <citation type="submission" date="2020-05" db="UniProtKB">
        <authorList>
            <consortium name="EnsemblMetazoa"/>
        </authorList>
    </citation>
    <scope>IDENTIFICATION</scope>
</reference>
<organism evidence="4">
    <name type="scientific">Anopheles sinensis</name>
    <name type="common">Mosquito</name>
    <dbReference type="NCBI Taxonomy" id="74873"/>
    <lineage>
        <taxon>Eukaryota</taxon>
        <taxon>Metazoa</taxon>
        <taxon>Ecdysozoa</taxon>
        <taxon>Arthropoda</taxon>
        <taxon>Hexapoda</taxon>
        <taxon>Insecta</taxon>
        <taxon>Pterygota</taxon>
        <taxon>Neoptera</taxon>
        <taxon>Endopterygota</taxon>
        <taxon>Diptera</taxon>
        <taxon>Nematocera</taxon>
        <taxon>Culicoidea</taxon>
        <taxon>Culicidae</taxon>
        <taxon>Anophelinae</taxon>
        <taxon>Anopheles</taxon>
    </lineage>
</organism>
<feature type="binding site" evidence="1">
    <location>
        <position position="207"/>
    </location>
    <ligand>
        <name>Zn(2+)</name>
        <dbReference type="ChEBI" id="CHEBI:29105"/>
        <note>catalytic</note>
    </ligand>
</feature>
<feature type="active site" evidence="1">
    <location>
        <position position="204"/>
    </location>
</feature>
<feature type="disulfide bond" evidence="1">
    <location>
        <begin position="172"/>
        <end position="194"/>
    </location>
</feature>
<dbReference type="VEuPathDB" id="VectorBase:ASIS014045"/>
<dbReference type="PANTHER" id="PTHR10127">
    <property type="entry name" value="DISCOIDIN, CUB, EGF, LAMININ , AND ZINC METALLOPROTEASE DOMAIN CONTAINING"/>
    <property type="match status" value="1"/>
</dbReference>
<evidence type="ECO:0000313" key="4">
    <source>
        <dbReference type="EMBL" id="KFB39561.1"/>
    </source>
</evidence>
<dbReference type="PROSITE" id="PS51864">
    <property type="entry name" value="ASTACIN"/>
    <property type="match status" value="1"/>
</dbReference>
<evidence type="ECO:0000313" key="6">
    <source>
        <dbReference type="Proteomes" id="UP000030765"/>
    </source>
</evidence>
<keyword evidence="1 2" id="KW-0645">Protease</keyword>
<reference evidence="4 6" key="1">
    <citation type="journal article" date="2014" name="BMC Genomics">
        <title>Genome sequence of Anopheles sinensis provides insight into genetics basis of mosquito competence for malaria parasites.</title>
        <authorList>
            <person name="Zhou D."/>
            <person name="Zhang D."/>
            <person name="Ding G."/>
            <person name="Shi L."/>
            <person name="Hou Q."/>
            <person name="Ye Y."/>
            <person name="Xu Y."/>
            <person name="Zhou H."/>
            <person name="Xiong C."/>
            <person name="Li S."/>
            <person name="Yu J."/>
            <person name="Hong S."/>
            <person name="Yu X."/>
            <person name="Zou P."/>
            <person name="Chen C."/>
            <person name="Chang X."/>
            <person name="Wang W."/>
            <person name="Lv Y."/>
            <person name="Sun Y."/>
            <person name="Ma L."/>
            <person name="Shen B."/>
            <person name="Zhu C."/>
        </authorList>
    </citation>
    <scope>NUCLEOTIDE SEQUENCE [LARGE SCALE GENOMIC DNA]</scope>
</reference>
<dbReference type="EC" id="3.4.24.-" evidence="2"/>
<dbReference type="Pfam" id="PF01400">
    <property type="entry name" value="Astacin"/>
    <property type="match status" value="1"/>
</dbReference>
<keyword evidence="1 2" id="KW-0479">Metal-binding</keyword>
<dbReference type="PRINTS" id="PR00480">
    <property type="entry name" value="ASTACIN"/>
</dbReference>
<sequence length="316" mass="36063">MIRYISWSVLPQLSSEVESSSRSNLNMASKNYLISTVLAIVSLWNLASGIEPNLDYTKPSVEVGKRLKSYDPKTSPEFPHEYGFGHYYQGDIILRPQEAIKKKGRLALNDQFVIEKWFDAIVPYVIKGNFTKRELGLLEDSFAQFAAQTCVRFVPRTNQGHFVTFTNADEGCYSFVGRSPYNDFNRINLQSPQCFTDIGTPVHEMMHAIGFFHEFTRFDRDEYVTINTSNLRPEYQDPEFIATNFGILDPALTTTYNVPYNYRSVMHYSRFAGSVGLCCPVINNIKPYFGDFGSITGLTPRDTIQINAKYCKKSNL</sequence>
<dbReference type="EMBL" id="KE524984">
    <property type="protein sequence ID" value="KFB39561.1"/>
    <property type="molecule type" value="Genomic_DNA"/>
</dbReference>
<comment type="cofactor">
    <cofactor evidence="1 2">
        <name>Zn(2+)</name>
        <dbReference type="ChEBI" id="CHEBI:29105"/>
    </cofactor>
    <text evidence="1 2">Binds 1 zinc ion per subunit.</text>
</comment>
<dbReference type="SUPFAM" id="SSF55486">
    <property type="entry name" value="Metalloproteases ('zincins'), catalytic domain"/>
    <property type="match status" value="1"/>
</dbReference>
<dbReference type="EnsemblMetazoa" id="ASIC006907-RA">
    <property type="protein sequence ID" value="ASIC006907-PA"/>
    <property type="gene ID" value="ASIC006907"/>
</dbReference>
<dbReference type="GO" id="GO:0006508">
    <property type="term" value="P:proteolysis"/>
    <property type="evidence" value="ECO:0007669"/>
    <property type="project" value="UniProtKB-KW"/>
</dbReference>
<dbReference type="AlphaFoldDB" id="A0A084VNL7"/>
<dbReference type="OrthoDB" id="291007at2759"/>
<dbReference type="Proteomes" id="UP000030765">
    <property type="component" value="Unassembled WGS sequence"/>
</dbReference>
<dbReference type="EMBL" id="ATLV01014763">
    <property type="status" value="NOT_ANNOTATED_CDS"/>
    <property type="molecule type" value="Genomic_DNA"/>
</dbReference>
<dbReference type="InterPro" id="IPR006026">
    <property type="entry name" value="Peptidase_Metallo"/>
</dbReference>
<feature type="domain" description="Peptidase M12A" evidence="3">
    <location>
        <begin position="111"/>
        <end position="312"/>
    </location>
</feature>
<feature type="binding site" evidence="1">
    <location>
        <position position="203"/>
    </location>
    <ligand>
        <name>Zn(2+)</name>
        <dbReference type="ChEBI" id="CHEBI:29105"/>
        <note>catalytic</note>
    </ligand>
</feature>
<protein>
    <recommendedName>
        <fullName evidence="2">Metalloendopeptidase</fullName>
        <ecNumber evidence="2">3.4.24.-</ecNumber>
    </recommendedName>
</protein>
<accession>A0A084VNL7</accession>
<keyword evidence="1 2" id="KW-0482">Metalloprotease</keyword>
<dbReference type="OMA" id="RPEYQDP"/>
<dbReference type="Gene3D" id="3.40.390.10">
    <property type="entry name" value="Collagenase (Catalytic Domain)"/>
    <property type="match status" value="1"/>
</dbReference>
<evidence type="ECO:0000313" key="5">
    <source>
        <dbReference type="EnsemblMetazoa" id="ASIC006907-PA"/>
    </source>
</evidence>
<dbReference type="VEuPathDB" id="VectorBase:ASIC006907"/>
<name>A0A084VNL7_ANOSI</name>
<dbReference type="InterPro" id="IPR001506">
    <property type="entry name" value="Peptidase_M12A"/>
</dbReference>
<keyword evidence="6" id="KW-1185">Reference proteome</keyword>
<evidence type="ECO:0000259" key="3">
    <source>
        <dbReference type="PROSITE" id="PS51864"/>
    </source>
</evidence>
<dbReference type="InterPro" id="IPR034035">
    <property type="entry name" value="Astacin-like_dom"/>
</dbReference>
<evidence type="ECO:0000256" key="2">
    <source>
        <dbReference type="RuleBase" id="RU361183"/>
    </source>
</evidence>
<keyword evidence="1" id="KW-1015">Disulfide bond</keyword>
<dbReference type="SMART" id="SM00235">
    <property type="entry name" value="ZnMc"/>
    <property type="match status" value="1"/>
</dbReference>
<dbReference type="PANTHER" id="PTHR10127:SF883">
    <property type="entry name" value="ZINC METALLOPROTEINASE NAS-8"/>
    <property type="match status" value="1"/>
</dbReference>
<keyword evidence="1 2" id="KW-0862">Zinc</keyword>
<comment type="caution">
    <text evidence="1">Lacks conserved residue(s) required for the propagation of feature annotation.</text>
</comment>
<gene>
    <name evidence="4" type="ORF">ZHAS_00006907</name>
</gene>
<dbReference type="STRING" id="74873.A0A084VNL7"/>
<dbReference type="CDD" id="cd04280">
    <property type="entry name" value="ZnMc_astacin_like"/>
    <property type="match status" value="1"/>
</dbReference>
<evidence type="ECO:0000256" key="1">
    <source>
        <dbReference type="PROSITE-ProRule" id="PRU01211"/>
    </source>
</evidence>
<dbReference type="GO" id="GO:0004222">
    <property type="term" value="F:metalloendopeptidase activity"/>
    <property type="evidence" value="ECO:0007669"/>
    <property type="project" value="UniProtKB-UniRule"/>
</dbReference>